<dbReference type="Proteomes" id="UP000642070">
    <property type="component" value="Unassembled WGS sequence"/>
</dbReference>
<reference evidence="1" key="1">
    <citation type="journal article" date="2014" name="Int. J. Syst. Evol. Microbiol.">
        <title>Complete genome sequence of Corynebacterium casei LMG S-19264T (=DSM 44701T), isolated from a smear-ripened cheese.</title>
        <authorList>
            <consortium name="US DOE Joint Genome Institute (JGI-PGF)"/>
            <person name="Walter F."/>
            <person name="Albersmeier A."/>
            <person name="Kalinowski J."/>
            <person name="Ruckert C."/>
        </authorList>
    </citation>
    <scope>NUCLEOTIDE SEQUENCE</scope>
    <source>
        <strain evidence="1">JCM 19831</strain>
    </source>
</reference>
<sequence length="133" mass="13633">MTAVGGRILDSSAILGFVAGKPYSSAIVWHAVDQGVVLAVPAAALAEAWAQTSPKDYAVLRVLLSLPVVVVDDLTASDAVDSGALLGGEGGPALVAAAHVVRRAQARPGWAIVTDRAETLRSLDPQAEIDELP</sequence>
<dbReference type="RefSeq" id="WP_190251824.1">
    <property type="nucleotide sequence ID" value="NZ_BMPI01000021.1"/>
</dbReference>
<organism evidence="1 2">
    <name type="scientific">Dactylosporangium sucinum</name>
    <dbReference type="NCBI Taxonomy" id="1424081"/>
    <lineage>
        <taxon>Bacteria</taxon>
        <taxon>Bacillati</taxon>
        <taxon>Actinomycetota</taxon>
        <taxon>Actinomycetes</taxon>
        <taxon>Micromonosporales</taxon>
        <taxon>Micromonosporaceae</taxon>
        <taxon>Dactylosporangium</taxon>
    </lineage>
</organism>
<dbReference type="EMBL" id="BMPI01000021">
    <property type="protein sequence ID" value="GGM38058.1"/>
    <property type="molecule type" value="Genomic_DNA"/>
</dbReference>
<name>A0A917WXV7_9ACTN</name>
<evidence type="ECO:0000313" key="1">
    <source>
        <dbReference type="EMBL" id="GGM38058.1"/>
    </source>
</evidence>
<protein>
    <recommendedName>
        <fullName evidence="3">PIN domain-containing protein</fullName>
    </recommendedName>
</protein>
<dbReference type="AlphaFoldDB" id="A0A917WXV7"/>
<evidence type="ECO:0000313" key="2">
    <source>
        <dbReference type="Proteomes" id="UP000642070"/>
    </source>
</evidence>
<accession>A0A917WXV7</accession>
<evidence type="ECO:0008006" key="3">
    <source>
        <dbReference type="Google" id="ProtNLM"/>
    </source>
</evidence>
<proteinExistence type="predicted"/>
<gene>
    <name evidence="1" type="ORF">GCM10007977_044470</name>
</gene>
<comment type="caution">
    <text evidence="1">The sequence shown here is derived from an EMBL/GenBank/DDBJ whole genome shotgun (WGS) entry which is preliminary data.</text>
</comment>
<reference evidence="1" key="2">
    <citation type="submission" date="2020-09" db="EMBL/GenBank/DDBJ databases">
        <authorList>
            <person name="Sun Q."/>
            <person name="Ohkuma M."/>
        </authorList>
    </citation>
    <scope>NUCLEOTIDE SEQUENCE</scope>
    <source>
        <strain evidence="1">JCM 19831</strain>
    </source>
</reference>
<keyword evidence="2" id="KW-1185">Reference proteome</keyword>